<keyword evidence="3" id="KW-1185">Reference proteome</keyword>
<evidence type="ECO:0000256" key="1">
    <source>
        <dbReference type="SAM" id="MobiDB-lite"/>
    </source>
</evidence>
<evidence type="ECO:0008006" key="4">
    <source>
        <dbReference type="Google" id="ProtNLM"/>
    </source>
</evidence>
<name>A0ABR4FCG3_9PEZI</name>
<accession>A0ABR4FCG3</accession>
<feature type="compositionally biased region" description="Low complexity" evidence="1">
    <location>
        <begin position="254"/>
        <end position="276"/>
    </location>
</feature>
<feature type="compositionally biased region" description="Polar residues" evidence="1">
    <location>
        <begin position="14"/>
        <end position="33"/>
    </location>
</feature>
<dbReference type="Proteomes" id="UP001600888">
    <property type="component" value="Unassembled WGS sequence"/>
</dbReference>
<organism evidence="2 3">
    <name type="scientific">Diaporthe vaccinii</name>
    <dbReference type="NCBI Taxonomy" id="105482"/>
    <lineage>
        <taxon>Eukaryota</taxon>
        <taxon>Fungi</taxon>
        <taxon>Dikarya</taxon>
        <taxon>Ascomycota</taxon>
        <taxon>Pezizomycotina</taxon>
        <taxon>Sordariomycetes</taxon>
        <taxon>Sordariomycetidae</taxon>
        <taxon>Diaporthales</taxon>
        <taxon>Diaporthaceae</taxon>
        <taxon>Diaporthe</taxon>
        <taxon>Diaporthe eres species complex</taxon>
    </lineage>
</organism>
<feature type="region of interest" description="Disordered" evidence="1">
    <location>
        <begin position="254"/>
        <end position="277"/>
    </location>
</feature>
<sequence>MGFDNNVEFMEYPPNNNMAPTPGSSRPQQQHQFGPNPHAMGRYPGQDFSGNPYMDHPQGTINSKFLPVYQRDLQGSDKSTATHQCTTTGHHQQHGSGMPMGFQAPYWLMCPTGHGHGVVCPYCPSLQGPQTQPTSSQAAFSLLANPQAAIPQQITQHSAIPQGTFSLPADPQAAIPQQITQHSTIPQGTFSLPVDPQAAIPQQITQQPTISQAATAQAYFPQAANPQGSQVALPRTAYPEATVPQAATAPEAIPQQTTQQPHYQTQAQQPLAQHQPEAPPLTFEQKIAAFSPVPAPHPEPTPRPGPGRKKKNQRFWAPQDANEKLRHRYERLQVADDRVDTAEKKLAANNKPSKTAHLQDMLLRNMQEREDRWTQCQRVEQGQIAVELPLPEAEAKAQKLHQSWADGRARLQARQASLRTEHPHAVGDDGEIDLKRLGVKDRQGLQTMINWLGQKWFGLCDSFDTLNFALYCAHGPSEAGCQATVTRIHELGFSETWDLYYFPGQVQPAQPEVQQHQDGQPEYAQDLLQSQAQQDPVPEANPQEVQKITVDGFLEEMDAYMAQHAPLEGQEETTNEQVVLSPSTSFLSFDNNNDNEIRTIDPKLLQRDL</sequence>
<dbReference type="EMBL" id="JBAWTH010000003">
    <property type="protein sequence ID" value="KAL2292386.1"/>
    <property type="molecule type" value="Genomic_DNA"/>
</dbReference>
<comment type="caution">
    <text evidence="2">The sequence shown here is derived from an EMBL/GenBank/DDBJ whole genome shotgun (WGS) entry which is preliminary data.</text>
</comment>
<feature type="region of interest" description="Disordered" evidence="1">
    <location>
        <begin position="11"/>
        <end position="60"/>
    </location>
</feature>
<evidence type="ECO:0000313" key="3">
    <source>
        <dbReference type="Proteomes" id="UP001600888"/>
    </source>
</evidence>
<protein>
    <recommendedName>
        <fullName evidence="4">BZIP domain-containing protein</fullName>
    </recommendedName>
</protein>
<reference evidence="2 3" key="1">
    <citation type="submission" date="2024-03" db="EMBL/GenBank/DDBJ databases">
        <title>A high-quality draft genome sequence of Diaporthe vaccinii, a causative agent of upright dieback and viscid rot disease in cranberry plants.</title>
        <authorList>
            <person name="Sarrasin M."/>
            <person name="Lang B.F."/>
            <person name="Burger G."/>
        </authorList>
    </citation>
    <scope>NUCLEOTIDE SEQUENCE [LARGE SCALE GENOMIC DNA]</scope>
    <source>
        <strain evidence="2 3">IS7</strain>
    </source>
</reference>
<feature type="region of interest" description="Disordered" evidence="1">
    <location>
        <begin position="291"/>
        <end position="322"/>
    </location>
</feature>
<proteinExistence type="predicted"/>
<feature type="compositionally biased region" description="Pro residues" evidence="1">
    <location>
        <begin position="293"/>
        <end position="305"/>
    </location>
</feature>
<evidence type="ECO:0000313" key="2">
    <source>
        <dbReference type="EMBL" id="KAL2292386.1"/>
    </source>
</evidence>
<gene>
    <name evidence="2" type="ORF">FJTKL_09364</name>
</gene>